<keyword evidence="3" id="KW-1185">Reference proteome</keyword>
<sequence>MTCPGLKFAQGLKLNRIHHGGPPSVRRRRACSSLSSTSPSRNKSGIRIPFLIRQSLSTVTTTNQLELERHSFRSSHLGDHTL</sequence>
<accession>A0A0C9YCB6</accession>
<dbReference type="Proteomes" id="UP000054477">
    <property type="component" value="Unassembled WGS sequence"/>
</dbReference>
<dbReference type="HOGENOM" id="CLU_2558623_0_0_1"/>
<organism evidence="2 3">
    <name type="scientific">Laccaria amethystina LaAM-08-1</name>
    <dbReference type="NCBI Taxonomy" id="1095629"/>
    <lineage>
        <taxon>Eukaryota</taxon>
        <taxon>Fungi</taxon>
        <taxon>Dikarya</taxon>
        <taxon>Basidiomycota</taxon>
        <taxon>Agaricomycotina</taxon>
        <taxon>Agaricomycetes</taxon>
        <taxon>Agaricomycetidae</taxon>
        <taxon>Agaricales</taxon>
        <taxon>Agaricineae</taxon>
        <taxon>Hydnangiaceae</taxon>
        <taxon>Laccaria</taxon>
    </lineage>
</organism>
<dbReference type="AlphaFoldDB" id="A0A0C9YCB6"/>
<dbReference type="EMBL" id="KN838557">
    <property type="protein sequence ID" value="KIK05833.1"/>
    <property type="molecule type" value="Genomic_DNA"/>
</dbReference>
<proteinExistence type="predicted"/>
<evidence type="ECO:0000256" key="1">
    <source>
        <dbReference type="SAM" id="MobiDB-lite"/>
    </source>
</evidence>
<protein>
    <submittedName>
        <fullName evidence="2">Uncharacterized protein</fullName>
    </submittedName>
</protein>
<reference evidence="2 3" key="1">
    <citation type="submission" date="2014-04" db="EMBL/GenBank/DDBJ databases">
        <authorList>
            <consortium name="DOE Joint Genome Institute"/>
            <person name="Kuo A."/>
            <person name="Kohler A."/>
            <person name="Nagy L.G."/>
            <person name="Floudas D."/>
            <person name="Copeland A."/>
            <person name="Barry K.W."/>
            <person name="Cichocki N."/>
            <person name="Veneault-Fourrey C."/>
            <person name="LaButti K."/>
            <person name="Lindquist E.A."/>
            <person name="Lipzen A."/>
            <person name="Lundell T."/>
            <person name="Morin E."/>
            <person name="Murat C."/>
            <person name="Sun H."/>
            <person name="Tunlid A."/>
            <person name="Henrissat B."/>
            <person name="Grigoriev I.V."/>
            <person name="Hibbett D.S."/>
            <person name="Martin F."/>
            <person name="Nordberg H.P."/>
            <person name="Cantor M.N."/>
            <person name="Hua S.X."/>
        </authorList>
    </citation>
    <scope>NUCLEOTIDE SEQUENCE [LARGE SCALE GENOMIC DNA]</scope>
    <source>
        <strain evidence="2 3">LaAM-08-1</strain>
    </source>
</reference>
<feature type="region of interest" description="Disordered" evidence="1">
    <location>
        <begin position="15"/>
        <end position="45"/>
    </location>
</feature>
<feature type="compositionally biased region" description="Polar residues" evidence="1">
    <location>
        <begin position="32"/>
        <end position="43"/>
    </location>
</feature>
<feature type="compositionally biased region" description="Basic residues" evidence="1">
    <location>
        <begin position="15"/>
        <end position="30"/>
    </location>
</feature>
<name>A0A0C9YCB6_9AGAR</name>
<gene>
    <name evidence="2" type="ORF">K443DRAFT_327544</name>
</gene>
<evidence type="ECO:0000313" key="2">
    <source>
        <dbReference type="EMBL" id="KIK05833.1"/>
    </source>
</evidence>
<reference evidence="3" key="2">
    <citation type="submission" date="2015-01" db="EMBL/GenBank/DDBJ databases">
        <title>Evolutionary Origins and Diversification of the Mycorrhizal Mutualists.</title>
        <authorList>
            <consortium name="DOE Joint Genome Institute"/>
            <consortium name="Mycorrhizal Genomics Consortium"/>
            <person name="Kohler A."/>
            <person name="Kuo A."/>
            <person name="Nagy L.G."/>
            <person name="Floudas D."/>
            <person name="Copeland A."/>
            <person name="Barry K.W."/>
            <person name="Cichocki N."/>
            <person name="Veneault-Fourrey C."/>
            <person name="LaButti K."/>
            <person name="Lindquist E.A."/>
            <person name="Lipzen A."/>
            <person name="Lundell T."/>
            <person name="Morin E."/>
            <person name="Murat C."/>
            <person name="Riley R."/>
            <person name="Ohm R."/>
            <person name="Sun H."/>
            <person name="Tunlid A."/>
            <person name="Henrissat B."/>
            <person name="Grigoriev I.V."/>
            <person name="Hibbett D.S."/>
            <person name="Martin F."/>
        </authorList>
    </citation>
    <scope>NUCLEOTIDE SEQUENCE [LARGE SCALE GENOMIC DNA]</scope>
    <source>
        <strain evidence="3">LaAM-08-1</strain>
    </source>
</reference>
<evidence type="ECO:0000313" key="3">
    <source>
        <dbReference type="Proteomes" id="UP000054477"/>
    </source>
</evidence>